<dbReference type="EMBL" id="MCGO01000029">
    <property type="protein sequence ID" value="ORY42180.1"/>
    <property type="molecule type" value="Genomic_DNA"/>
</dbReference>
<evidence type="ECO:0000313" key="3">
    <source>
        <dbReference type="EMBL" id="ORY42180.1"/>
    </source>
</evidence>
<keyword evidence="2" id="KW-0812">Transmembrane</keyword>
<feature type="compositionally biased region" description="Basic and acidic residues" evidence="1">
    <location>
        <begin position="185"/>
        <end position="198"/>
    </location>
</feature>
<evidence type="ECO:0000256" key="1">
    <source>
        <dbReference type="SAM" id="MobiDB-lite"/>
    </source>
</evidence>
<comment type="caution">
    <text evidence="3">The sequence shown here is derived from an EMBL/GenBank/DDBJ whole genome shotgun (WGS) entry which is preliminary data.</text>
</comment>
<evidence type="ECO:0000256" key="2">
    <source>
        <dbReference type="SAM" id="Phobius"/>
    </source>
</evidence>
<dbReference type="AlphaFoldDB" id="A0A1Y2C561"/>
<organism evidence="3 4">
    <name type="scientific">Rhizoclosmatium globosum</name>
    <dbReference type="NCBI Taxonomy" id="329046"/>
    <lineage>
        <taxon>Eukaryota</taxon>
        <taxon>Fungi</taxon>
        <taxon>Fungi incertae sedis</taxon>
        <taxon>Chytridiomycota</taxon>
        <taxon>Chytridiomycota incertae sedis</taxon>
        <taxon>Chytridiomycetes</taxon>
        <taxon>Chytridiales</taxon>
        <taxon>Chytriomycetaceae</taxon>
        <taxon>Rhizoclosmatium</taxon>
    </lineage>
</organism>
<feature type="region of interest" description="Disordered" evidence="1">
    <location>
        <begin position="156"/>
        <end position="198"/>
    </location>
</feature>
<feature type="region of interest" description="Disordered" evidence="1">
    <location>
        <begin position="63"/>
        <end position="82"/>
    </location>
</feature>
<keyword evidence="2" id="KW-0472">Membrane</keyword>
<accession>A0A1Y2C561</accession>
<reference evidence="3 4" key="1">
    <citation type="submission" date="2016-07" db="EMBL/GenBank/DDBJ databases">
        <title>Pervasive Adenine N6-methylation of Active Genes in Fungi.</title>
        <authorList>
            <consortium name="DOE Joint Genome Institute"/>
            <person name="Mondo S.J."/>
            <person name="Dannebaum R.O."/>
            <person name="Kuo R.C."/>
            <person name="Labutti K."/>
            <person name="Haridas S."/>
            <person name="Kuo A."/>
            <person name="Salamov A."/>
            <person name="Ahrendt S.R."/>
            <person name="Lipzen A."/>
            <person name="Sullivan W."/>
            <person name="Andreopoulos W.B."/>
            <person name="Clum A."/>
            <person name="Lindquist E."/>
            <person name="Daum C."/>
            <person name="Ramamoorthy G.K."/>
            <person name="Gryganskyi A."/>
            <person name="Culley D."/>
            <person name="Magnuson J.K."/>
            <person name="James T.Y."/>
            <person name="O'Malley M.A."/>
            <person name="Stajich J.E."/>
            <person name="Spatafora J.W."/>
            <person name="Visel A."/>
            <person name="Grigoriev I.V."/>
        </authorList>
    </citation>
    <scope>NUCLEOTIDE SEQUENCE [LARGE SCALE GENOMIC DNA]</scope>
    <source>
        <strain evidence="3 4">JEL800</strain>
    </source>
</reference>
<keyword evidence="4" id="KW-1185">Reference proteome</keyword>
<dbReference type="Proteomes" id="UP000193642">
    <property type="component" value="Unassembled WGS sequence"/>
</dbReference>
<sequence>MATATTDFILGSLPFETRKQRVTQWRLYLLAAYLLCHLIGLTGHLQTLYKVWSESTAGTAGRTLASSNSYSYTPTSTQSPAASAARSRLLNQTPGPNIFGMTELKTTQENEALKRELEKKAPNTGLDAMLGFGLKHGASGVVGGVERFYGTGQKLGGGDSPGLGGSGLLNRNTGSNGSSANSLGQRKELRGSYEKIDD</sequence>
<proteinExistence type="predicted"/>
<feature type="compositionally biased region" description="Gly residues" evidence="1">
    <location>
        <begin position="156"/>
        <end position="167"/>
    </location>
</feature>
<feature type="transmembrane region" description="Helical" evidence="2">
    <location>
        <begin position="27"/>
        <end position="45"/>
    </location>
</feature>
<feature type="compositionally biased region" description="Low complexity" evidence="1">
    <location>
        <begin position="168"/>
        <end position="179"/>
    </location>
</feature>
<keyword evidence="2" id="KW-1133">Transmembrane helix</keyword>
<protein>
    <submittedName>
        <fullName evidence="3">Uncharacterized protein</fullName>
    </submittedName>
</protein>
<dbReference type="OrthoDB" id="2148842at2759"/>
<feature type="compositionally biased region" description="Low complexity" evidence="1">
    <location>
        <begin position="65"/>
        <end position="82"/>
    </location>
</feature>
<name>A0A1Y2C561_9FUNG</name>
<evidence type="ECO:0000313" key="4">
    <source>
        <dbReference type="Proteomes" id="UP000193642"/>
    </source>
</evidence>
<gene>
    <name evidence="3" type="ORF">BCR33DRAFT_767095</name>
</gene>